<dbReference type="Pfam" id="PF01636">
    <property type="entry name" value="APH"/>
    <property type="match status" value="1"/>
</dbReference>
<dbReference type="EMBL" id="KZ825918">
    <property type="protein sequence ID" value="PYH92377.1"/>
    <property type="molecule type" value="Genomic_DNA"/>
</dbReference>
<dbReference type="SUPFAM" id="SSF56112">
    <property type="entry name" value="Protein kinase-like (PK-like)"/>
    <property type="match status" value="1"/>
</dbReference>
<dbReference type="InterPro" id="IPR011009">
    <property type="entry name" value="Kinase-like_dom_sf"/>
</dbReference>
<proteinExistence type="predicted"/>
<dbReference type="PANTHER" id="PTHR21310:SF58">
    <property type="entry name" value="AMINOGLYCOSIDE PHOSPHOTRANSFERASE DOMAIN-CONTAINING PROTEIN"/>
    <property type="match status" value="1"/>
</dbReference>
<gene>
    <name evidence="2" type="ORF">BO71DRAFT_330090</name>
</gene>
<accession>A0A319DDM4</accession>
<keyword evidence="3" id="KW-1185">Reference proteome</keyword>
<evidence type="ECO:0000313" key="3">
    <source>
        <dbReference type="Proteomes" id="UP000247810"/>
    </source>
</evidence>
<feature type="domain" description="Aminoglycoside phosphotransferase" evidence="1">
    <location>
        <begin position="149"/>
        <end position="333"/>
    </location>
</feature>
<dbReference type="InterPro" id="IPR002575">
    <property type="entry name" value="Aminoglycoside_PTrfase"/>
</dbReference>
<dbReference type="PANTHER" id="PTHR21310">
    <property type="entry name" value="AMINOGLYCOSIDE PHOSPHOTRANSFERASE-RELATED-RELATED"/>
    <property type="match status" value="1"/>
</dbReference>
<dbReference type="InterPro" id="IPR051678">
    <property type="entry name" value="AGP_Transferase"/>
</dbReference>
<dbReference type="STRING" id="1448320.A0A319DDM4"/>
<sequence>MARVSKSKAARFNAHILRNLQAAIEKDPEIDLTAKLPLRYSDRLNGMRQKIQLDNATVTKEPAEDDIRHSIRASDLPEIVFPLSDKVQELLGISYVGELLPAGLGQRLVDIIHSSDVVWKAPFSRQKMVLSCGHNIILKAVRNLEDTTEYTTLNYLHQRKPNIAAPMPLGFVRMNNVSLIFMTRLSSRTLADVWPSLKEYQKVSIRKQLTSILNDLRTLPYEKGTPFGGVGGEGCKDIRRHLRRSVEPIITADEFEDFLFTSDRSGGAVFIELLRQLSPPTKSPSPAIVFTHGDLRPENIAVKLEDNEWIVTGLLDWEYSGFYPEYYETVRCTNCLGPYEENDWYLYLPDCVSPKRYMHWWLLDRVRESRVV</sequence>
<dbReference type="AlphaFoldDB" id="A0A319DDM4"/>
<dbReference type="VEuPathDB" id="FungiDB:BO71DRAFT_330090"/>
<dbReference type="Proteomes" id="UP000247810">
    <property type="component" value="Unassembled WGS sequence"/>
</dbReference>
<dbReference type="OrthoDB" id="2906425at2759"/>
<organism evidence="2 3">
    <name type="scientific">Aspergillus ellipticus CBS 707.79</name>
    <dbReference type="NCBI Taxonomy" id="1448320"/>
    <lineage>
        <taxon>Eukaryota</taxon>
        <taxon>Fungi</taxon>
        <taxon>Dikarya</taxon>
        <taxon>Ascomycota</taxon>
        <taxon>Pezizomycotina</taxon>
        <taxon>Eurotiomycetes</taxon>
        <taxon>Eurotiomycetidae</taxon>
        <taxon>Eurotiales</taxon>
        <taxon>Aspergillaceae</taxon>
        <taxon>Aspergillus</taxon>
        <taxon>Aspergillus subgen. Circumdati</taxon>
    </lineage>
</organism>
<evidence type="ECO:0000313" key="2">
    <source>
        <dbReference type="EMBL" id="PYH92377.1"/>
    </source>
</evidence>
<protein>
    <recommendedName>
        <fullName evidence="1">Aminoglycoside phosphotransferase domain-containing protein</fullName>
    </recommendedName>
</protein>
<dbReference type="Gene3D" id="3.90.1200.10">
    <property type="match status" value="1"/>
</dbReference>
<dbReference type="CDD" id="cd05120">
    <property type="entry name" value="APH_ChoK_like"/>
    <property type="match status" value="1"/>
</dbReference>
<reference evidence="2 3" key="1">
    <citation type="submission" date="2018-02" db="EMBL/GenBank/DDBJ databases">
        <title>The genomes of Aspergillus section Nigri reveals drivers in fungal speciation.</title>
        <authorList>
            <consortium name="DOE Joint Genome Institute"/>
            <person name="Vesth T.C."/>
            <person name="Nybo J."/>
            <person name="Theobald S."/>
            <person name="Brandl J."/>
            <person name="Frisvad J.C."/>
            <person name="Nielsen K.F."/>
            <person name="Lyhne E.K."/>
            <person name="Kogle M.E."/>
            <person name="Kuo A."/>
            <person name="Riley R."/>
            <person name="Clum A."/>
            <person name="Nolan M."/>
            <person name="Lipzen A."/>
            <person name="Salamov A."/>
            <person name="Henrissat B."/>
            <person name="Wiebenga A."/>
            <person name="De vries R.P."/>
            <person name="Grigoriev I.V."/>
            <person name="Mortensen U.H."/>
            <person name="Andersen M.R."/>
            <person name="Baker S.E."/>
        </authorList>
    </citation>
    <scope>NUCLEOTIDE SEQUENCE [LARGE SCALE GENOMIC DNA]</scope>
    <source>
        <strain evidence="2 3">CBS 707.79</strain>
    </source>
</reference>
<evidence type="ECO:0000259" key="1">
    <source>
        <dbReference type="Pfam" id="PF01636"/>
    </source>
</evidence>
<name>A0A319DDM4_9EURO</name>